<protein>
    <submittedName>
        <fullName evidence="1">Uncharacterized protein</fullName>
    </submittedName>
</protein>
<name>A0ACC2LNM7_PERAE</name>
<proteinExistence type="predicted"/>
<dbReference type="Proteomes" id="UP001234297">
    <property type="component" value="Chromosome 3"/>
</dbReference>
<gene>
    <name evidence="1" type="ORF">MRB53_008916</name>
</gene>
<accession>A0ACC2LNM7</accession>
<comment type="caution">
    <text evidence="1">The sequence shown here is derived from an EMBL/GenBank/DDBJ whole genome shotgun (WGS) entry which is preliminary data.</text>
</comment>
<reference evidence="1 2" key="1">
    <citation type="journal article" date="2022" name="Hortic Res">
        <title>A haplotype resolved chromosomal level avocado genome allows analysis of novel avocado genes.</title>
        <authorList>
            <person name="Nath O."/>
            <person name="Fletcher S.J."/>
            <person name="Hayward A."/>
            <person name="Shaw L.M."/>
            <person name="Masouleh A.K."/>
            <person name="Furtado A."/>
            <person name="Henry R.J."/>
            <person name="Mitter N."/>
        </authorList>
    </citation>
    <scope>NUCLEOTIDE SEQUENCE [LARGE SCALE GENOMIC DNA]</scope>
    <source>
        <strain evidence="2">cv. Hass</strain>
    </source>
</reference>
<evidence type="ECO:0000313" key="2">
    <source>
        <dbReference type="Proteomes" id="UP001234297"/>
    </source>
</evidence>
<keyword evidence="2" id="KW-1185">Reference proteome</keyword>
<dbReference type="EMBL" id="CM056811">
    <property type="protein sequence ID" value="KAJ8634649.1"/>
    <property type="molecule type" value="Genomic_DNA"/>
</dbReference>
<evidence type="ECO:0000313" key="1">
    <source>
        <dbReference type="EMBL" id="KAJ8634649.1"/>
    </source>
</evidence>
<organism evidence="1 2">
    <name type="scientific">Persea americana</name>
    <name type="common">Avocado</name>
    <dbReference type="NCBI Taxonomy" id="3435"/>
    <lineage>
        <taxon>Eukaryota</taxon>
        <taxon>Viridiplantae</taxon>
        <taxon>Streptophyta</taxon>
        <taxon>Embryophyta</taxon>
        <taxon>Tracheophyta</taxon>
        <taxon>Spermatophyta</taxon>
        <taxon>Magnoliopsida</taxon>
        <taxon>Magnoliidae</taxon>
        <taxon>Laurales</taxon>
        <taxon>Lauraceae</taxon>
        <taxon>Persea</taxon>
    </lineage>
</organism>
<sequence>MVRASHWELPLAWDFELEKYARWWAGQREGDCKLQHSFPEDDFKLGENVFWGSGSGWTPTDAVRAWADEVKYYTYATNTCQEDQMCGHYTQIVWSSTRRLGCARVVCDDGDTFMTCNYDPPDGLPEGYELKRGIEEELEFFLRATPGNYREALKREGELRVERCVPLVCGGDGRGDGVPWVAFWIGVACSLLVHLCTDLIRQMIGTQPHEVSSRLDESLSIIPGCSQFQVRDLPEGIVVGPLDSPLFKSLHRMSQELPRAAAILVNDIEEMDPTPILDHLGTIIKKCLPVGPLSHLAPTRPDSDSDPRSCLPWLESKAPASVAYVGFGTMLVPPPSELAALAEGLEASGAHFLWSLKDEHRESLPAGFLDRTRGRGLVVPWTPQTRVLAHVAVGAFINHCGWNSVLEGIMEGVPMMCRPFFGDERVNARVLSHVLGIAAEIKGGVLTREGVMDGLDLLLREEGKKMREKVGSLKQIGRNAVSQTGSTTKNLKTLLEIIKGSA</sequence>